<dbReference type="Proteomes" id="UP000245695">
    <property type="component" value="Chromosome 1"/>
</dbReference>
<keyword evidence="2" id="KW-0012">Acyltransferase</keyword>
<feature type="domain" description="N-acetyltransferase" evidence="1">
    <location>
        <begin position="22"/>
        <end position="170"/>
    </location>
</feature>
<reference evidence="2 3" key="1">
    <citation type="submission" date="2014-09" db="EMBL/GenBank/DDBJ databases">
        <authorList>
            <person name="Hornung B.V."/>
        </authorList>
    </citation>
    <scope>NUCLEOTIDE SEQUENCE [LARGE SCALE GENOMIC DNA]</scope>
    <source>
        <strain evidence="2 3">FRIFI</strain>
    </source>
</reference>
<dbReference type="InterPro" id="IPR000182">
    <property type="entry name" value="GNAT_dom"/>
</dbReference>
<name>A0A2P2BPA2_9FIRM</name>
<dbReference type="Gene3D" id="3.40.630.30">
    <property type="match status" value="1"/>
</dbReference>
<dbReference type="RefSeq" id="WP_166504951.1">
    <property type="nucleotide sequence ID" value="NZ_LN650648.1"/>
</dbReference>
<evidence type="ECO:0000259" key="1">
    <source>
        <dbReference type="PROSITE" id="PS51186"/>
    </source>
</evidence>
<gene>
    <name evidence="2" type="ORF">FRIFI_0619</name>
</gene>
<evidence type="ECO:0000313" key="3">
    <source>
        <dbReference type="Proteomes" id="UP000245695"/>
    </source>
</evidence>
<dbReference type="AlphaFoldDB" id="A0A2P2BPA2"/>
<dbReference type="KEGG" id="rhom:FRIFI_0619"/>
<keyword evidence="3" id="KW-1185">Reference proteome</keyword>
<evidence type="ECO:0000313" key="2">
    <source>
        <dbReference type="EMBL" id="CEI72166.1"/>
    </source>
</evidence>
<dbReference type="GO" id="GO:0008999">
    <property type="term" value="F:protein-N-terminal-alanine acetyltransferase activity"/>
    <property type="evidence" value="ECO:0007669"/>
    <property type="project" value="TreeGrafter"/>
</dbReference>
<dbReference type="PANTHER" id="PTHR43792">
    <property type="entry name" value="GNAT FAMILY, PUTATIVE (AFU_ORTHOLOGUE AFUA_3G00765)-RELATED-RELATED"/>
    <property type="match status" value="1"/>
</dbReference>
<organism evidence="2 3">
    <name type="scientific">Romboutsia hominis</name>
    <dbReference type="NCBI Taxonomy" id="1507512"/>
    <lineage>
        <taxon>Bacteria</taxon>
        <taxon>Bacillati</taxon>
        <taxon>Bacillota</taxon>
        <taxon>Clostridia</taxon>
        <taxon>Peptostreptococcales</taxon>
        <taxon>Peptostreptococcaceae</taxon>
        <taxon>Romboutsia</taxon>
    </lineage>
</organism>
<dbReference type="PANTHER" id="PTHR43792:SF9">
    <property type="entry name" value="RIBOSOMAL-PROTEIN-ALANINE ACETYLTRANSFERASE"/>
    <property type="match status" value="1"/>
</dbReference>
<protein>
    <submittedName>
        <fullName evidence="2">Acyl-CoA N-acyltransferase</fullName>
    </submittedName>
</protein>
<dbReference type="GO" id="GO:0005737">
    <property type="term" value="C:cytoplasm"/>
    <property type="evidence" value="ECO:0007669"/>
    <property type="project" value="TreeGrafter"/>
</dbReference>
<proteinExistence type="predicted"/>
<sequence length="181" mass="21266">MLPILVTKRCILKEVCLENAKDMYEYAKEEKVVRYMTFPKHESLENTKNLIESFFIERYKQGISYDYGIIYKENNKFIGTSGFCRIENKVATLGYCLTPDYWNKGIMTEVVTRLIKFGFDDLKLEKIEAQFYDGNIKSGNVMKKCGMKYLGSEEREIKLQGKMVMGKIHRCEITKEDYYKG</sequence>
<dbReference type="InterPro" id="IPR051531">
    <property type="entry name" value="N-acetyltransferase"/>
</dbReference>
<dbReference type="Pfam" id="PF13302">
    <property type="entry name" value="Acetyltransf_3"/>
    <property type="match status" value="1"/>
</dbReference>
<dbReference type="PROSITE" id="PS51186">
    <property type="entry name" value="GNAT"/>
    <property type="match status" value="1"/>
</dbReference>
<keyword evidence="2" id="KW-0808">Transferase</keyword>
<accession>A0A2P2BPA2</accession>
<dbReference type="InterPro" id="IPR016181">
    <property type="entry name" value="Acyl_CoA_acyltransferase"/>
</dbReference>
<dbReference type="EMBL" id="LN650648">
    <property type="protein sequence ID" value="CEI72166.1"/>
    <property type="molecule type" value="Genomic_DNA"/>
</dbReference>
<dbReference type="SUPFAM" id="SSF55729">
    <property type="entry name" value="Acyl-CoA N-acyltransferases (Nat)"/>
    <property type="match status" value="1"/>
</dbReference>